<evidence type="ECO:0000313" key="1">
    <source>
        <dbReference type="EMBL" id="KKK95676.1"/>
    </source>
</evidence>
<accession>A0A0F9CG67</accession>
<dbReference type="Gene3D" id="3.20.20.80">
    <property type="entry name" value="Glycosidases"/>
    <property type="match status" value="1"/>
</dbReference>
<dbReference type="InterPro" id="IPR017853">
    <property type="entry name" value="GH"/>
</dbReference>
<reference evidence="1" key="1">
    <citation type="journal article" date="2015" name="Nature">
        <title>Complex archaea that bridge the gap between prokaryotes and eukaryotes.</title>
        <authorList>
            <person name="Spang A."/>
            <person name="Saw J.H."/>
            <person name="Jorgensen S.L."/>
            <person name="Zaremba-Niedzwiedzka K."/>
            <person name="Martijn J."/>
            <person name="Lind A.E."/>
            <person name="van Eijk R."/>
            <person name="Schleper C."/>
            <person name="Guy L."/>
            <person name="Ettema T.J."/>
        </authorList>
    </citation>
    <scope>NUCLEOTIDE SEQUENCE</scope>
</reference>
<gene>
    <name evidence="1" type="ORF">LCGC14_2670410</name>
</gene>
<proteinExistence type="predicted"/>
<name>A0A0F9CG67_9ZZZZ</name>
<dbReference type="AlphaFoldDB" id="A0A0F9CG67"/>
<dbReference type="EMBL" id="LAZR01046807">
    <property type="protein sequence ID" value="KKK95676.1"/>
    <property type="molecule type" value="Genomic_DNA"/>
</dbReference>
<comment type="caution">
    <text evidence="1">The sequence shown here is derived from an EMBL/GenBank/DDBJ whole genome shotgun (WGS) entry which is preliminary data.</text>
</comment>
<dbReference type="GO" id="GO:0005975">
    <property type="term" value="P:carbohydrate metabolic process"/>
    <property type="evidence" value="ECO:0007669"/>
    <property type="project" value="InterPro"/>
</dbReference>
<dbReference type="CDD" id="cd00551">
    <property type="entry name" value="AmyAc_family"/>
    <property type="match status" value="1"/>
</dbReference>
<feature type="non-terminal residue" evidence="1">
    <location>
        <position position="1"/>
    </location>
</feature>
<dbReference type="SUPFAM" id="SSF51445">
    <property type="entry name" value="(Trans)glycosidases"/>
    <property type="match status" value="1"/>
</dbReference>
<organism evidence="1">
    <name type="scientific">marine sediment metagenome</name>
    <dbReference type="NCBI Taxonomy" id="412755"/>
    <lineage>
        <taxon>unclassified sequences</taxon>
        <taxon>metagenomes</taxon>
        <taxon>ecological metagenomes</taxon>
    </lineage>
</organism>
<sequence length="444" mass="50892">VPTIYLGLNIFNALILERNEQKEKETRLFDAFKSLLVAEETAIETGFSHFKTAEPELNKDIDLLIDEIRRVSNPAESPGPEKILSFREESRGKYLRLLDTRVPSDETEFDHEKNLAAIRALERLARRYKKGDNLQPFREIVRLLVAACGHDIHEVRDRANVTLERLMAPKEFDAPLAAQFINLKLFESHRFEFDIPPVKYGYFLRLYRNRLSHDFVLEKELDYIDLDLQADKKTGLFTTQQLFDEPGHYDYLVYKKKKEGACWLSQKGCSGRINVIPDLSGEIILEIFPDIHGHTRVYWDDRTGHPGLVYNENGEVIRLGRFSDITAHLKDLKQRYSITAIYLLGVQKRGNNSEDWAPEATSPSPFSPVSLCEIEPTLGGEEGLRELVEKAHALDIKIIVDMIPHINRKSRAVSDDCIVRCYDDGGNLVERASTDGRYGSWNDG</sequence>
<feature type="non-terminal residue" evidence="1">
    <location>
        <position position="444"/>
    </location>
</feature>
<protein>
    <submittedName>
        <fullName evidence="1">Uncharacterized protein</fullName>
    </submittedName>
</protein>